<feature type="domain" description="Ig-like" evidence="2">
    <location>
        <begin position="127"/>
        <end position="222"/>
    </location>
</feature>
<protein>
    <recommendedName>
        <fullName evidence="2">Ig-like domain-containing protein</fullName>
    </recommendedName>
</protein>
<proteinExistence type="predicted"/>
<keyword evidence="1" id="KW-0732">Signal</keyword>
<dbReference type="EMBL" id="VCGU01000005">
    <property type="protein sequence ID" value="TRY75785.1"/>
    <property type="molecule type" value="Genomic_DNA"/>
</dbReference>
<evidence type="ECO:0000256" key="1">
    <source>
        <dbReference type="SAM" id="SignalP"/>
    </source>
</evidence>
<gene>
    <name evidence="3" type="ORF">TCAL_01291</name>
</gene>
<dbReference type="AlphaFoldDB" id="A0A553PDN5"/>
<evidence type="ECO:0000313" key="3">
    <source>
        <dbReference type="EMBL" id="TRY75785.1"/>
    </source>
</evidence>
<dbReference type="Proteomes" id="UP000318571">
    <property type="component" value="Chromosome 2"/>
</dbReference>
<organism evidence="3 4">
    <name type="scientific">Tigriopus californicus</name>
    <name type="common">Marine copepod</name>
    <dbReference type="NCBI Taxonomy" id="6832"/>
    <lineage>
        <taxon>Eukaryota</taxon>
        <taxon>Metazoa</taxon>
        <taxon>Ecdysozoa</taxon>
        <taxon>Arthropoda</taxon>
        <taxon>Crustacea</taxon>
        <taxon>Multicrustacea</taxon>
        <taxon>Hexanauplia</taxon>
        <taxon>Copepoda</taxon>
        <taxon>Harpacticoida</taxon>
        <taxon>Harpacticidae</taxon>
        <taxon>Tigriopus</taxon>
    </lineage>
</organism>
<keyword evidence="4" id="KW-1185">Reference proteome</keyword>
<feature type="chain" id="PRO_5022033458" description="Ig-like domain-containing protein" evidence="1">
    <location>
        <begin position="21"/>
        <end position="281"/>
    </location>
</feature>
<accession>A0A553PDN5</accession>
<feature type="signal peptide" evidence="1">
    <location>
        <begin position="1"/>
        <end position="20"/>
    </location>
</feature>
<sequence>MRVLLPFLLAGLLAFSGVCSLSVGQAEIVGSDGLDEDSPIADDDSFTLKCDIQVQGSNDGWLLCMWTHELEDEQDANNEDLRIVCSTSPDGSAQCSNKGGSSELSSYASSFVDIHVANQTTIFITDPDMEEDSSQTIEYDLEDERAEIEATCTGYGGKPEPTFRWYINDDRNEISENDLQRRLRPGEDSILGEYVEETIIFQPTLEDLCNSYDIDDYACETNKPRYHFFNFNLICKADQGVYFERENEDQEAMVTVDVVSGSTAPLASVVVLLLSSIISQW</sequence>
<dbReference type="InterPro" id="IPR007110">
    <property type="entry name" value="Ig-like_dom"/>
</dbReference>
<dbReference type="InterPro" id="IPR013783">
    <property type="entry name" value="Ig-like_fold"/>
</dbReference>
<reference evidence="3 4" key="1">
    <citation type="journal article" date="2018" name="Nat. Ecol. Evol.">
        <title>Genomic signatures of mitonuclear coevolution across populations of Tigriopus californicus.</title>
        <authorList>
            <person name="Barreto F.S."/>
            <person name="Watson E.T."/>
            <person name="Lima T.G."/>
            <person name="Willett C.S."/>
            <person name="Edmands S."/>
            <person name="Li W."/>
            <person name="Burton R.S."/>
        </authorList>
    </citation>
    <scope>NUCLEOTIDE SEQUENCE [LARGE SCALE GENOMIC DNA]</scope>
    <source>
        <strain evidence="3 4">San Diego</strain>
    </source>
</reference>
<dbReference type="Gene3D" id="2.60.40.10">
    <property type="entry name" value="Immunoglobulins"/>
    <property type="match status" value="1"/>
</dbReference>
<evidence type="ECO:0000313" key="4">
    <source>
        <dbReference type="Proteomes" id="UP000318571"/>
    </source>
</evidence>
<dbReference type="PROSITE" id="PS50835">
    <property type="entry name" value="IG_LIKE"/>
    <property type="match status" value="1"/>
</dbReference>
<name>A0A553PDN5_TIGCA</name>
<evidence type="ECO:0000259" key="2">
    <source>
        <dbReference type="PROSITE" id="PS50835"/>
    </source>
</evidence>
<comment type="caution">
    <text evidence="3">The sequence shown here is derived from an EMBL/GenBank/DDBJ whole genome shotgun (WGS) entry which is preliminary data.</text>
</comment>
<dbReference type="OMA" id="MWTHELE"/>